<comment type="caution">
    <text evidence="2">The sequence shown here is derived from an EMBL/GenBank/DDBJ whole genome shotgun (WGS) entry which is preliminary data.</text>
</comment>
<dbReference type="InterPro" id="IPR000182">
    <property type="entry name" value="GNAT_dom"/>
</dbReference>
<dbReference type="EMBL" id="JBHTCE010000001">
    <property type="protein sequence ID" value="MFC7388575.1"/>
    <property type="molecule type" value="Genomic_DNA"/>
</dbReference>
<organism evidence="2 3">
    <name type="scientific">Exiguobacterium aestuarii</name>
    <dbReference type="NCBI Taxonomy" id="273527"/>
    <lineage>
        <taxon>Bacteria</taxon>
        <taxon>Bacillati</taxon>
        <taxon>Bacillota</taxon>
        <taxon>Bacilli</taxon>
        <taxon>Bacillales</taxon>
        <taxon>Bacillales Family XII. Incertae Sedis</taxon>
        <taxon>Exiguobacterium</taxon>
    </lineage>
</organism>
<dbReference type="InterPro" id="IPR016181">
    <property type="entry name" value="Acyl_CoA_acyltransferase"/>
</dbReference>
<dbReference type="Gene3D" id="3.40.630.30">
    <property type="match status" value="1"/>
</dbReference>
<keyword evidence="2" id="KW-0012">Acyltransferase</keyword>
<evidence type="ECO:0000259" key="1">
    <source>
        <dbReference type="PROSITE" id="PS51186"/>
    </source>
</evidence>
<reference evidence="3" key="1">
    <citation type="journal article" date="2019" name="Int. J. Syst. Evol. Microbiol.">
        <title>The Global Catalogue of Microorganisms (GCM) 10K type strain sequencing project: providing services to taxonomists for standard genome sequencing and annotation.</title>
        <authorList>
            <consortium name="The Broad Institute Genomics Platform"/>
            <consortium name="The Broad Institute Genome Sequencing Center for Infectious Disease"/>
            <person name="Wu L."/>
            <person name="Ma J."/>
        </authorList>
    </citation>
    <scope>NUCLEOTIDE SEQUENCE [LARGE SCALE GENOMIC DNA]</scope>
    <source>
        <strain evidence="3">CCUG 55590</strain>
    </source>
</reference>
<evidence type="ECO:0000313" key="2">
    <source>
        <dbReference type="EMBL" id="MFC7388575.1"/>
    </source>
</evidence>
<feature type="domain" description="N-acetyltransferase" evidence="1">
    <location>
        <begin position="9"/>
        <end position="166"/>
    </location>
</feature>
<dbReference type="PANTHER" id="PTHR43792">
    <property type="entry name" value="GNAT FAMILY, PUTATIVE (AFU_ORTHOLOGUE AFUA_3G00765)-RELATED-RELATED"/>
    <property type="match status" value="1"/>
</dbReference>
<dbReference type="GO" id="GO:0016746">
    <property type="term" value="F:acyltransferase activity"/>
    <property type="evidence" value="ECO:0007669"/>
    <property type="project" value="UniProtKB-KW"/>
</dbReference>
<dbReference type="InterPro" id="IPR051531">
    <property type="entry name" value="N-acetyltransferase"/>
</dbReference>
<keyword evidence="2" id="KW-0808">Transferase</keyword>
<accession>A0ABW2PKN1</accession>
<sequence length="180" mass="20976">MIKMETERLILRAFTLEDAEDMYRYAKDERVGPMAGWAPHESVEETRDVIRMFIEEKDVWAIVLKETGQVIGSIGLHDRRPDPMIQHEAQREIGYVLSPDYWGHGYVPEAVQAMIRFGFEALGLERIWCGYFSFNDQSRRVVEKCGFTYAFTKTQELTRLDGRTVECLVYVQLNPTFSTH</sequence>
<name>A0ABW2PKN1_9BACL</name>
<proteinExistence type="predicted"/>
<dbReference type="PROSITE" id="PS51186">
    <property type="entry name" value="GNAT"/>
    <property type="match status" value="1"/>
</dbReference>
<dbReference type="EC" id="2.3.-.-" evidence="2"/>
<protein>
    <submittedName>
        <fullName evidence="2">GNAT family N-acetyltransferase</fullName>
        <ecNumber evidence="2">2.3.-.-</ecNumber>
    </submittedName>
</protein>
<dbReference type="Pfam" id="PF13302">
    <property type="entry name" value="Acetyltransf_3"/>
    <property type="match status" value="1"/>
</dbReference>
<dbReference type="SUPFAM" id="SSF55729">
    <property type="entry name" value="Acyl-CoA N-acyltransferases (Nat)"/>
    <property type="match status" value="1"/>
</dbReference>
<dbReference type="RefSeq" id="WP_214785944.1">
    <property type="nucleotide sequence ID" value="NZ_JANIEL010000040.1"/>
</dbReference>
<dbReference type="Proteomes" id="UP001596439">
    <property type="component" value="Unassembled WGS sequence"/>
</dbReference>
<evidence type="ECO:0000313" key="3">
    <source>
        <dbReference type="Proteomes" id="UP001596439"/>
    </source>
</evidence>
<keyword evidence="3" id="KW-1185">Reference proteome</keyword>
<gene>
    <name evidence="2" type="ORF">ACFQO8_00390</name>
</gene>